<keyword evidence="13" id="KW-1185">Reference proteome</keyword>
<evidence type="ECO:0000256" key="8">
    <source>
        <dbReference type="ARBA" id="ARBA00023170"/>
    </source>
</evidence>
<comment type="caution">
    <text evidence="12">The sequence shown here is derived from an EMBL/GenBank/DDBJ whole genome shotgun (WGS) entry which is preliminary data.</text>
</comment>
<keyword evidence="9" id="KW-0807">Transducer</keyword>
<evidence type="ECO:0000256" key="5">
    <source>
        <dbReference type="ARBA" id="ARBA00022989"/>
    </source>
</evidence>
<gene>
    <name evidence="12" type="ORF">NP233_g5863</name>
</gene>
<dbReference type="GO" id="GO:0005886">
    <property type="term" value="C:plasma membrane"/>
    <property type="evidence" value="ECO:0007669"/>
    <property type="project" value="TreeGrafter"/>
</dbReference>
<feature type="compositionally biased region" description="Basic residues" evidence="10">
    <location>
        <begin position="395"/>
        <end position="404"/>
    </location>
</feature>
<evidence type="ECO:0000256" key="2">
    <source>
        <dbReference type="ARBA" id="ARBA00011085"/>
    </source>
</evidence>
<evidence type="ECO:0000256" key="11">
    <source>
        <dbReference type="SAM" id="Phobius"/>
    </source>
</evidence>
<evidence type="ECO:0000256" key="10">
    <source>
        <dbReference type="SAM" id="MobiDB-lite"/>
    </source>
</evidence>
<dbReference type="Pfam" id="PF02076">
    <property type="entry name" value="STE3"/>
    <property type="match status" value="1"/>
</dbReference>
<accession>A0AAD5VS37</accession>
<comment type="similarity">
    <text evidence="2">Belongs to the G-protein coupled receptor 4 family.</text>
</comment>
<dbReference type="GO" id="GO:0004933">
    <property type="term" value="F:mating-type a-factor pheromone receptor activity"/>
    <property type="evidence" value="ECO:0007669"/>
    <property type="project" value="InterPro"/>
</dbReference>
<evidence type="ECO:0000256" key="9">
    <source>
        <dbReference type="ARBA" id="ARBA00023224"/>
    </source>
</evidence>
<reference evidence="12" key="1">
    <citation type="submission" date="2022-07" db="EMBL/GenBank/DDBJ databases">
        <title>Genome Sequence of Leucocoprinus birnbaumii.</title>
        <authorList>
            <person name="Buettner E."/>
        </authorList>
    </citation>
    <scope>NUCLEOTIDE SEQUENCE</scope>
    <source>
        <strain evidence="12">VT141</strain>
    </source>
</reference>
<proteinExistence type="inferred from homology"/>
<evidence type="ECO:0000256" key="1">
    <source>
        <dbReference type="ARBA" id="ARBA00004141"/>
    </source>
</evidence>
<keyword evidence="6" id="KW-0297">G-protein coupled receptor</keyword>
<dbReference type="AlphaFoldDB" id="A0AAD5VS37"/>
<dbReference type="CDD" id="cd14966">
    <property type="entry name" value="7tmD_STE3"/>
    <property type="match status" value="1"/>
</dbReference>
<feature type="transmembrane region" description="Helical" evidence="11">
    <location>
        <begin position="74"/>
        <end position="93"/>
    </location>
</feature>
<feature type="transmembrane region" description="Helical" evidence="11">
    <location>
        <begin position="205"/>
        <end position="224"/>
    </location>
</feature>
<evidence type="ECO:0008006" key="14">
    <source>
        <dbReference type="Google" id="ProtNLM"/>
    </source>
</evidence>
<dbReference type="Proteomes" id="UP001213000">
    <property type="component" value="Unassembled WGS sequence"/>
</dbReference>
<feature type="transmembrane region" description="Helical" evidence="11">
    <location>
        <begin position="154"/>
        <end position="184"/>
    </location>
</feature>
<keyword evidence="5 11" id="KW-1133">Transmembrane helix</keyword>
<evidence type="ECO:0000256" key="6">
    <source>
        <dbReference type="ARBA" id="ARBA00023040"/>
    </source>
</evidence>
<dbReference type="InterPro" id="IPR001546">
    <property type="entry name" value="GPCR_Pheromne_A_rcpt"/>
</dbReference>
<dbReference type="PRINTS" id="PR00899">
    <property type="entry name" value="GPCRSTE3"/>
</dbReference>
<keyword evidence="7 11" id="KW-0472">Membrane</keyword>
<keyword evidence="8" id="KW-0675">Receptor</keyword>
<evidence type="ECO:0000256" key="4">
    <source>
        <dbReference type="ARBA" id="ARBA00022692"/>
    </source>
</evidence>
<keyword evidence="4 11" id="KW-0812">Transmembrane</keyword>
<sequence>MTPPLHPEFAPIAFTSALLTLLPLPWHWRARNAATLSIIAWLLVSNIIFAVDATLWGNNVDIKARVWCDISTKLIVGANFALPAACLCICVHLEHVASGRTIQAVVADKRRQQMFELAMCFGLPIIFMVLHYIVQGHRFDIIQGYGCRPSTYYSIPALFIIWFPPIILAIIALAFAGLALRHFIIRRLIFASLLSASQPSLSTSHYMRLMLMAYFQMICWADVHSDFGRIDRYLGMEVPPYVQTAYYVGWWLIPVSTWVFVGFFAFGRDAVEEYKKCFVWIQNSVVRILSSTPKKDKLSSVVSSSPSPKAIYSFREKNLPATPTSVLKGSNSSTDDSTIFHTLPHALDIPPAFPVAYISDPERQHDLPAFSNTRLPLPLSAPTVSRVGILTPLPHPRRPRAQRKSRIDTGA</sequence>
<protein>
    <recommendedName>
        <fullName evidence="14">Pheromone receptor</fullName>
    </recommendedName>
</protein>
<keyword evidence="3" id="KW-0589">Pheromone response</keyword>
<feature type="transmembrane region" description="Helical" evidence="11">
    <location>
        <begin position="6"/>
        <end position="26"/>
    </location>
</feature>
<evidence type="ECO:0000313" key="12">
    <source>
        <dbReference type="EMBL" id="KAJ3568209.1"/>
    </source>
</evidence>
<evidence type="ECO:0000313" key="13">
    <source>
        <dbReference type="Proteomes" id="UP001213000"/>
    </source>
</evidence>
<dbReference type="PANTHER" id="PTHR28097">
    <property type="entry name" value="PHEROMONE A FACTOR RECEPTOR"/>
    <property type="match status" value="1"/>
</dbReference>
<dbReference type="GO" id="GO:0000750">
    <property type="term" value="P:pheromone-dependent signal transduction involved in conjugation with cellular fusion"/>
    <property type="evidence" value="ECO:0007669"/>
    <property type="project" value="TreeGrafter"/>
</dbReference>
<dbReference type="EMBL" id="JANIEX010000360">
    <property type="protein sequence ID" value="KAJ3568209.1"/>
    <property type="molecule type" value="Genomic_DNA"/>
</dbReference>
<feature type="transmembrane region" description="Helical" evidence="11">
    <location>
        <begin position="114"/>
        <end position="134"/>
    </location>
</feature>
<evidence type="ECO:0000256" key="3">
    <source>
        <dbReference type="ARBA" id="ARBA00022507"/>
    </source>
</evidence>
<feature type="transmembrane region" description="Helical" evidence="11">
    <location>
        <begin position="33"/>
        <end position="54"/>
    </location>
</feature>
<dbReference type="PRINTS" id="PR00900">
    <property type="entry name" value="PHEROMONEAR"/>
</dbReference>
<feature type="transmembrane region" description="Helical" evidence="11">
    <location>
        <begin position="244"/>
        <end position="266"/>
    </location>
</feature>
<feature type="region of interest" description="Disordered" evidence="10">
    <location>
        <begin position="389"/>
        <end position="411"/>
    </location>
</feature>
<evidence type="ECO:0000256" key="7">
    <source>
        <dbReference type="ARBA" id="ARBA00023136"/>
    </source>
</evidence>
<dbReference type="PANTHER" id="PTHR28097:SF1">
    <property type="entry name" value="PHEROMONE A FACTOR RECEPTOR"/>
    <property type="match status" value="1"/>
</dbReference>
<dbReference type="InterPro" id="IPR001499">
    <property type="entry name" value="GPCR_STE3"/>
</dbReference>
<name>A0AAD5VS37_9AGAR</name>
<comment type="subcellular location">
    <subcellularLocation>
        <location evidence="1">Membrane</location>
        <topology evidence="1">Multi-pass membrane protein</topology>
    </subcellularLocation>
</comment>
<organism evidence="12 13">
    <name type="scientific">Leucocoprinus birnbaumii</name>
    <dbReference type="NCBI Taxonomy" id="56174"/>
    <lineage>
        <taxon>Eukaryota</taxon>
        <taxon>Fungi</taxon>
        <taxon>Dikarya</taxon>
        <taxon>Basidiomycota</taxon>
        <taxon>Agaricomycotina</taxon>
        <taxon>Agaricomycetes</taxon>
        <taxon>Agaricomycetidae</taxon>
        <taxon>Agaricales</taxon>
        <taxon>Agaricineae</taxon>
        <taxon>Agaricaceae</taxon>
        <taxon>Leucocoprinus</taxon>
    </lineage>
</organism>